<evidence type="ECO:0000313" key="1">
    <source>
        <dbReference type="EMBL" id="KHN78071.1"/>
    </source>
</evidence>
<accession>A0A0B2V3Q7</accession>
<dbReference type="EMBL" id="JPKZ01002174">
    <property type="protein sequence ID" value="KHN78071.1"/>
    <property type="molecule type" value="Genomic_DNA"/>
</dbReference>
<keyword evidence="2" id="KW-1185">Reference proteome</keyword>
<reference evidence="1 2" key="1">
    <citation type="submission" date="2014-11" db="EMBL/GenBank/DDBJ databases">
        <title>Genetic blueprint of the zoonotic pathogen Toxocara canis.</title>
        <authorList>
            <person name="Zhu X.-Q."/>
            <person name="Korhonen P.K."/>
            <person name="Cai H."/>
            <person name="Young N.D."/>
            <person name="Nejsum P."/>
            <person name="von Samson-Himmelstjerna G."/>
            <person name="Boag P.R."/>
            <person name="Tan P."/>
            <person name="Li Q."/>
            <person name="Min J."/>
            <person name="Yang Y."/>
            <person name="Wang X."/>
            <person name="Fang X."/>
            <person name="Hall R.S."/>
            <person name="Hofmann A."/>
            <person name="Sternberg P.W."/>
            <person name="Jex A.R."/>
            <person name="Gasser R.B."/>
        </authorList>
    </citation>
    <scope>NUCLEOTIDE SEQUENCE [LARGE SCALE GENOMIC DNA]</scope>
    <source>
        <strain evidence="1">PN_DK_2014</strain>
    </source>
</reference>
<protein>
    <submittedName>
        <fullName evidence="1">Uncharacterized protein</fullName>
    </submittedName>
</protein>
<dbReference type="Proteomes" id="UP000031036">
    <property type="component" value="Unassembled WGS sequence"/>
</dbReference>
<organism evidence="1 2">
    <name type="scientific">Toxocara canis</name>
    <name type="common">Canine roundworm</name>
    <dbReference type="NCBI Taxonomy" id="6265"/>
    <lineage>
        <taxon>Eukaryota</taxon>
        <taxon>Metazoa</taxon>
        <taxon>Ecdysozoa</taxon>
        <taxon>Nematoda</taxon>
        <taxon>Chromadorea</taxon>
        <taxon>Rhabditida</taxon>
        <taxon>Spirurina</taxon>
        <taxon>Ascaridomorpha</taxon>
        <taxon>Ascaridoidea</taxon>
        <taxon>Toxocaridae</taxon>
        <taxon>Toxocara</taxon>
    </lineage>
</organism>
<comment type="caution">
    <text evidence="1">The sequence shown here is derived from an EMBL/GenBank/DDBJ whole genome shotgun (WGS) entry which is preliminary data.</text>
</comment>
<proteinExistence type="predicted"/>
<sequence>MEEGQTFGAAGMTVDNATLTDALNDFHAYNRSSINANSLTYSTLSRTSYDTLRSNDKVVPPSDTSTLIDGTTSGIHCSAQETRSQYGTTSLQRHVSVSPAYADHRKILIERDKCTTGVVHFREQFPSECSLLKGLVFSEDDWFKFMNGLNRRCRAMRTIDNRQKIFVDADIEHYKQKVTRYIEKYNKEFFIPRGYLVIDPAETDYSVLELVVLGERLPRTVMVLSLNGEPSLPAILDESHSTSGSKC</sequence>
<gene>
    <name evidence="1" type="ORF">Tcan_16585</name>
</gene>
<name>A0A0B2V3Q7_TOXCA</name>
<evidence type="ECO:0000313" key="2">
    <source>
        <dbReference type="Proteomes" id="UP000031036"/>
    </source>
</evidence>
<dbReference type="AlphaFoldDB" id="A0A0B2V3Q7"/>